<dbReference type="SUPFAM" id="SSF53067">
    <property type="entry name" value="Actin-like ATPase domain"/>
    <property type="match status" value="2"/>
</dbReference>
<dbReference type="RefSeq" id="WP_169276665.1">
    <property type="nucleotide sequence ID" value="NZ_JABBCP010000001.1"/>
</dbReference>
<dbReference type="Proteomes" id="UP000546970">
    <property type="component" value="Unassembled WGS sequence"/>
</dbReference>
<evidence type="ECO:0000313" key="2">
    <source>
        <dbReference type="EMBL" id="NMF54891.1"/>
    </source>
</evidence>
<dbReference type="PANTHER" id="PTHR30005:SF13">
    <property type="entry name" value="EXOPOLYPHOSPHATASE 2"/>
    <property type="match status" value="1"/>
</dbReference>
<sequence length="334" mass="35262">MCDAASMCFRIASIDLGTVSSRLLLATVEDGVIVDSNKHTVITNLGEGVDATGSLCDAAIERVTSVCREFCRKVDAFEPDAVCTTLTSAARDAKNGAVLIDALRGLGLCPQVIPGEVEAKLTFYGVAHDFEGQVIAVADSGGGSTELALGSYGAGRPLELSSVESLNIGCRRVTERFFSALPPQYGEVERAASWAAEQFGAFWAGAAERPDRLIAVGGTVTTLVAMIERMEHYDSSRVHLHRLGIQDVEACVEAMRVLDAASVANLPGVQEKRASVLLGGAVIIRELMKTGGYDELTVSENSLLAGMAATMLEALAHKGDDGFKPVVGWKPELS</sequence>
<dbReference type="Gene3D" id="3.30.420.150">
    <property type="entry name" value="Exopolyphosphatase. Domain 2"/>
    <property type="match status" value="1"/>
</dbReference>
<evidence type="ECO:0000259" key="1">
    <source>
        <dbReference type="Pfam" id="PF02541"/>
    </source>
</evidence>
<feature type="domain" description="Ppx/GppA phosphatase N-terminal" evidence="1">
    <location>
        <begin position="30"/>
        <end position="312"/>
    </location>
</feature>
<name>A0A7X9UAE2_9ACTN</name>
<accession>A0A7X9UAE2</accession>
<dbReference type="AlphaFoldDB" id="A0A7X9UAE2"/>
<dbReference type="PANTHER" id="PTHR30005">
    <property type="entry name" value="EXOPOLYPHOSPHATASE"/>
    <property type="match status" value="1"/>
</dbReference>
<evidence type="ECO:0000313" key="3">
    <source>
        <dbReference type="Proteomes" id="UP000546970"/>
    </source>
</evidence>
<organism evidence="2 3">
    <name type="scientific">Collinsella acetigenes</name>
    <dbReference type="NCBI Taxonomy" id="2713419"/>
    <lineage>
        <taxon>Bacteria</taxon>
        <taxon>Bacillati</taxon>
        <taxon>Actinomycetota</taxon>
        <taxon>Coriobacteriia</taxon>
        <taxon>Coriobacteriales</taxon>
        <taxon>Coriobacteriaceae</taxon>
        <taxon>Collinsella</taxon>
    </lineage>
</organism>
<dbReference type="InterPro" id="IPR050273">
    <property type="entry name" value="GppA/Ppx_hydrolase"/>
</dbReference>
<reference evidence="2 3" key="1">
    <citation type="submission" date="2020-04" db="EMBL/GenBank/DDBJ databases">
        <title>Collinsella sp. KGMB02528 nov., an anaerobic actinobacterium isolated from human feces.</title>
        <authorList>
            <person name="Han K.-I."/>
            <person name="Eom M.K."/>
            <person name="Kim J.-S."/>
            <person name="Lee K.C."/>
            <person name="Suh M.K."/>
            <person name="Park S.-H."/>
            <person name="Lee J.H."/>
            <person name="Kang S.W."/>
            <person name="Park J.-E."/>
            <person name="Oh B.S."/>
            <person name="Yu S.Y."/>
            <person name="Choi S.-H."/>
            <person name="Lee D.H."/>
            <person name="Yoon H."/>
            <person name="Kim B.-Y."/>
            <person name="Lee J.H."/>
            <person name="Lee J.-S."/>
        </authorList>
    </citation>
    <scope>NUCLEOTIDE SEQUENCE [LARGE SCALE GENOMIC DNA]</scope>
    <source>
        <strain evidence="2 3">KGMB02528</strain>
    </source>
</reference>
<dbReference type="EMBL" id="JABBCP010000001">
    <property type="protein sequence ID" value="NMF54891.1"/>
    <property type="molecule type" value="Genomic_DNA"/>
</dbReference>
<protein>
    <recommendedName>
        <fullName evidence="1">Ppx/GppA phosphatase N-terminal domain-containing protein</fullName>
    </recommendedName>
</protein>
<dbReference type="GO" id="GO:0016462">
    <property type="term" value="F:pyrophosphatase activity"/>
    <property type="evidence" value="ECO:0007669"/>
    <property type="project" value="TreeGrafter"/>
</dbReference>
<dbReference type="Pfam" id="PF02541">
    <property type="entry name" value="Ppx-GppA"/>
    <property type="match status" value="1"/>
</dbReference>
<comment type="caution">
    <text evidence="2">The sequence shown here is derived from an EMBL/GenBank/DDBJ whole genome shotgun (WGS) entry which is preliminary data.</text>
</comment>
<dbReference type="InterPro" id="IPR003695">
    <property type="entry name" value="Ppx_GppA_N"/>
</dbReference>
<dbReference type="InterPro" id="IPR043129">
    <property type="entry name" value="ATPase_NBD"/>
</dbReference>
<gene>
    <name evidence="2" type="ORF">HF320_00870</name>
</gene>
<dbReference type="Gene3D" id="3.30.420.40">
    <property type="match status" value="1"/>
</dbReference>
<proteinExistence type="predicted"/>
<keyword evidence="3" id="KW-1185">Reference proteome</keyword>